<feature type="domain" description="PHD-type" evidence="9">
    <location>
        <begin position="110"/>
        <end position="161"/>
    </location>
</feature>
<evidence type="ECO:0000259" key="9">
    <source>
        <dbReference type="PROSITE" id="PS50016"/>
    </source>
</evidence>
<feature type="domain" description="TFIIS central" evidence="10">
    <location>
        <begin position="302"/>
        <end position="434"/>
    </location>
</feature>
<gene>
    <name evidence="11" type="ORF">RHOBADRAFT_53679</name>
</gene>
<dbReference type="RefSeq" id="XP_018270778.1">
    <property type="nucleotide sequence ID" value="XM_018416954.1"/>
</dbReference>
<dbReference type="InterPro" id="IPR013083">
    <property type="entry name" value="Znf_RING/FYVE/PHD"/>
</dbReference>
<dbReference type="PANTHER" id="PTHR11477">
    <property type="entry name" value="TRANSCRIPTION FACTOR S-II ZINC FINGER DOMAIN-CONTAINING PROTEIN"/>
    <property type="match status" value="1"/>
</dbReference>
<dbReference type="Proteomes" id="UP000053890">
    <property type="component" value="Unassembled WGS sequence"/>
</dbReference>
<proteinExistence type="inferred from homology"/>
<feature type="compositionally biased region" description="Basic residues" evidence="8">
    <location>
        <begin position="232"/>
        <end position="246"/>
    </location>
</feature>
<dbReference type="GO" id="GO:0008270">
    <property type="term" value="F:zinc ion binding"/>
    <property type="evidence" value="ECO:0007669"/>
    <property type="project" value="UniProtKB-KW"/>
</dbReference>
<evidence type="ECO:0000256" key="8">
    <source>
        <dbReference type="SAM" id="MobiDB-lite"/>
    </source>
</evidence>
<reference evidence="11 12" key="1">
    <citation type="journal article" date="2015" name="Front. Microbiol.">
        <title>Genome sequence of the plant growth promoting endophytic yeast Rhodotorula graminis WP1.</title>
        <authorList>
            <person name="Firrincieli A."/>
            <person name="Otillar R."/>
            <person name="Salamov A."/>
            <person name="Schmutz J."/>
            <person name="Khan Z."/>
            <person name="Redman R.S."/>
            <person name="Fleck N.D."/>
            <person name="Lindquist E."/>
            <person name="Grigoriev I.V."/>
            <person name="Doty S.L."/>
        </authorList>
    </citation>
    <scope>NUCLEOTIDE SEQUENCE [LARGE SCALE GENOMIC DNA]</scope>
    <source>
        <strain evidence="11 12">WP1</strain>
    </source>
</reference>
<feature type="compositionally biased region" description="Low complexity" evidence="8">
    <location>
        <begin position="41"/>
        <end position="57"/>
    </location>
</feature>
<dbReference type="SMART" id="SM00510">
    <property type="entry name" value="TFS2M"/>
    <property type="match status" value="1"/>
</dbReference>
<comment type="similarity">
    <text evidence="2">Belongs to the BYE1 family.</text>
</comment>
<dbReference type="SUPFAM" id="SSF46942">
    <property type="entry name" value="Elongation factor TFIIS domain 2"/>
    <property type="match status" value="1"/>
</dbReference>
<dbReference type="GO" id="GO:0031564">
    <property type="term" value="P:transcription antitermination"/>
    <property type="evidence" value="ECO:0007669"/>
    <property type="project" value="TreeGrafter"/>
</dbReference>
<dbReference type="SUPFAM" id="SSF57903">
    <property type="entry name" value="FYVE/PHD zinc finger"/>
    <property type="match status" value="1"/>
</dbReference>
<evidence type="ECO:0000313" key="11">
    <source>
        <dbReference type="EMBL" id="KPV74729.1"/>
    </source>
</evidence>
<dbReference type="GO" id="GO:0001139">
    <property type="term" value="F:RNA polymerase II complex recruiting activity"/>
    <property type="evidence" value="ECO:0007669"/>
    <property type="project" value="TreeGrafter"/>
</dbReference>
<feature type="compositionally biased region" description="Polar residues" evidence="8">
    <location>
        <begin position="287"/>
        <end position="299"/>
    </location>
</feature>
<organism evidence="11 12">
    <name type="scientific">Rhodotorula graminis (strain WP1)</name>
    <dbReference type="NCBI Taxonomy" id="578459"/>
    <lineage>
        <taxon>Eukaryota</taxon>
        <taxon>Fungi</taxon>
        <taxon>Dikarya</taxon>
        <taxon>Basidiomycota</taxon>
        <taxon>Pucciniomycotina</taxon>
        <taxon>Microbotryomycetes</taxon>
        <taxon>Sporidiobolales</taxon>
        <taxon>Sporidiobolaceae</taxon>
        <taxon>Rhodotorula</taxon>
    </lineage>
</organism>
<feature type="compositionally biased region" description="Low complexity" evidence="8">
    <location>
        <begin position="854"/>
        <end position="864"/>
    </location>
</feature>
<feature type="compositionally biased region" description="Acidic residues" evidence="8">
    <location>
        <begin position="202"/>
        <end position="226"/>
    </location>
</feature>
<feature type="compositionally biased region" description="Low complexity" evidence="8">
    <location>
        <begin position="501"/>
        <end position="530"/>
    </location>
</feature>
<keyword evidence="12" id="KW-1185">Reference proteome</keyword>
<feature type="compositionally biased region" description="Low complexity" evidence="8">
    <location>
        <begin position="564"/>
        <end position="577"/>
    </location>
</feature>
<evidence type="ECO:0000256" key="6">
    <source>
        <dbReference type="ARBA" id="ARBA00022833"/>
    </source>
</evidence>
<feature type="compositionally biased region" description="Acidic residues" evidence="8">
    <location>
        <begin position="87"/>
        <end position="102"/>
    </location>
</feature>
<dbReference type="STRING" id="578459.A0A194S2I2"/>
<feature type="compositionally biased region" description="Basic and acidic residues" evidence="8">
    <location>
        <begin position="459"/>
        <end position="482"/>
    </location>
</feature>
<evidence type="ECO:0000256" key="3">
    <source>
        <dbReference type="ARBA" id="ARBA00021616"/>
    </source>
</evidence>
<dbReference type="Gene3D" id="3.30.40.10">
    <property type="entry name" value="Zinc/RING finger domain, C3HC4 (zinc finger)"/>
    <property type="match status" value="1"/>
</dbReference>
<feature type="compositionally biased region" description="Basic residues" evidence="8">
    <location>
        <begin position="267"/>
        <end position="277"/>
    </location>
</feature>
<dbReference type="CDD" id="cd21538">
    <property type="entry name" value="SPOC_TFIIS"/>
    <property type="match status" value="1"/>
</dbReference>
<evidence type="ECO:0000313" key="12">
    <source>
        <dbReference type="Proteomes" id="UP000053890"/>
    </source>
</evidence>
<dbReference type="InterPro" id="IPR003618">
    <property type="entry name" value="TFIIS_cen_dom"/>
</dbReference>
<keyword evidence="5 7" id="KW-0863">Zinc-finger</keyword>
<feature type="region of interest" description="Disordered" evidence="8">
    <location>
        <begin position="989"/>
        <end position="1061"/>
    </location>
</feature>
<evidence type="ECO:0000256" key="1">
    <source>
        <dbReference type="ARBA" id="ARBA00002311"/>
    </source>
</evidence>
<accession>A0A194S2I2</accession>
<dbReference type="GO" id="GO:0005634">
    <property type="term" value="C:nucleus"/>
    <property type="evidence" value="ECO:0007669"/>
    <property type="project" value="TreeGrafter"/>
</dbReference>
<feature type="region of interest" description="Disordered" evidence="8">
    <location>
        <begin position="16"/>
        <end position="66"/>
    </location>
</feature>
<dbReference type="Pfam" id="PF07744">
    <property type="entry name" value="SPOC"/>
    <property type="match status" value="1"/>
</dbReference>
<feature type="compositionally biased region" description="Low complexity" evidence="8">
    <location>
        <begin position="1010"/>
        <end position="1019"/>
    </location>
</feature>
<feature type="compositionally biased region" description="Gly residues" evidence="8">
    <location>
        <begin position="1035"/>
        <end position="1061"/>
    </location>
</feature>
<dbReference type="PROSITE" id="PS51321">
    <property type="entry name" value="TFIIS_CENTRAL"/>
    <property type="match status" value="1"/>
</dbReference>
<dbReference type="OMA" id="AWISCET"/>
<evidence type="ECO:0000256" key="7">
    <source>
        <dbReference type="PROSITE-ProRule" id="PRU00146"/>
    </source>
</evidence>
<evidence type="ECO:0000256" key="4">
    <source>
        <dbReference type="ARBA" id="ARBA00022723"/>
    </source>
</evidence>
<evidence type="ECO:0000259" key="10">
    <source>
        <dbReference type="PROSITE" id="PS51321"/>
    </source>
</evidence>
<keyword evidence="6" id="KW-0862">Zinc</keyword>
<feature type="region of interest" description="Disordered" evidence="8">
    <location>
        <begin position="879"/>
        <end position="936"/>
    </location>
</feature>
<dbReference type="EMBL" id="KQ474079">
    <property type="protein sequence ID" value="KPV74729.1"/>
    <property type="molecule type" value="Genomic_DNA"/>
</dbReference>
<name>A0A194S2I2_RHOGW</name>
<dbReference type="PROSITE" id="PS01359">
    <property type="entry name" value="ZF_PHD_1"/>
    <property type="match status" value="1"/>
</dbReference>
<sequence>MSRRTRKPTLRAIEAAQTAIHLRSAPAVEQARSASSTPRHASPASSVASAGPAAAPVKRNGRAVNARGAQAVARELARNHASVPGLGEEEDEDGTMYEDDSQQEPQQDMTLYCVCLGYDTGEQPMIQCEHCSNWFHFSCVSLNDDIAAKIEAYACDMCEQMGMGATRLLAAAQVGSSSSTAFYAHAKDDFDDATSDAGPPSGDDDDGDESIDDDHDAPDDTDDDIDDGKPVPSKKKKRKTAARGKKRDLATSDDDYDGEMHDDAAPKKKKRASKPAPRRSSTHDVKPSTSVATTSVPQSDKTRTHVVKQLTTIFSSIFSAAGGGGGGAGSAGIEVRSGAFAEEVESELFDGFAEVDDKGVRGPRAKYVAKFRSLHFNLKSNAYLRSRVANNELGAAKLIHLSAEDLQTPELRAMAESVRAASLRNSVKEALAAPTAKRTHKGEEEIDNEASRIIAAEQHERAQEERDKMEVAQQKKKDERDSAAAALQSPLDAAFADSHYSAASPGAGAASPDSSRESPAAAAAVRPRSSLVPTGGSPGPAGADEREGTHSGAASPGSPFDNGSPRPSARPRQSASSFDMSSIWTKAKAASPPVDSQPDAAAAPGAPQEPVPQSDDPFDVGGAKAADSGDDDFEDDLFRDPAASPSKRKPAALKPPALDELPPVWAGDFIVPDEGGFPTFAVQVGGRPLGSAPGTWRKLLPKGLTTAGRIPTPTAQKYLVDCALAPTRELVILALLPDLTGPSTQFPHKPAADKCLAKHQHIVDQYVRRDRIGVVQPPKELGKLVKDIYIVPLRNGDDLPDFVELVDEHIVPPSRKRDKDLVLAVLVVQKGVLPTVQPAPLAVTTPPPAPPPSSTSTSFVSAPPAAPLAVGPAPLPAGPPSFPSSFAGSPFPHHPPGPPSAHPPYSPPAHVAYGAPPPPFGAPPPPAPPSTAAPPAFDPVAMQSLLAQVNPDTLNSLLANPALLNGIPGFGAPSSAPAPVAAAAAPAPAPLEPSAARGPPVHPSRMALLGAVPPAGPAGTTQSQQQAPAPYGAASDGGWGARQGGQGYGPAQGGAGGAYGY</sequence>
<dbReference type="Pfam" id="PF00628">
    <property type="entry name" value="PHD"/>
    <property type="match status" value="1"/>
</dbReference>
<dbReference type="GO" id="GO:0000977">
    <property type="term" value="F:RNA polymerase II transcription regulatory region sequence-specific DNA binding"/>
    <property type="evidence" value="ECO:0007669"/>
    <property type="project" value="TreeGrafter"/>
</dbReference>
<dbReference type="SMART" id="SM00249">
    <property type="entry name" value="PHD"/>
    <property type="match status" value="1"/>
</dbReference>
<evidence type="ECO:0000256" key="2">
    <source>
        <dbReference type="ARBA" id="ARBA00011050"/>
    </source>
</evidence>
<comment type="function">
    <text evidence="1">Negative regulator of transcription elongation.</text>
</comment>
<dbReference type="InterPro" id="IPR012921">
    <property type="entry name" value="SPOC_C"/>
</dbReference>
<dbReference type="Pfam" id="PF07500">
    <property type="entry name" value="TFIIS_M"/>
    <property type="match status" value="1"/>
</dbReference>
<feature type="region of interest" description="Disordered" evidence="8">
    <location>
        <begin position="190"/>
        <end position="303"/>
    </location>
</feature>
<protein>
    <recommendedName>
        <fullName evidence="3">Transcription factor BYE1</fullName>
    </recommendedName>
</protein>
<dbReference type="InterPro" id="IPR036575">
    <property type="entry name" value="TFIIS_cen_dom_sf"/>
</dbReference>
<feature type="region of interest" description="Disordered" evidence="8">
    <location>
        <begin position="459"/>
        <end position="486"/>
    </location>
</feature>
<dbReference type="InterPro" id="IPR011011">
    <property type="entry name" value="Znf_FYVE_PHD"/>
</dbReference>
<feature type="compositionally biased region" description="Pro residues" evidence="8">
    <location>
        <begin position="915"/>
        <end position="932"/>
    </location>
</feature>
<dbReference type="PANTHER" id="PTHR11477:SF11">
    <property type="entry name" value="TRANSCRIPTION FACTOR BYE1"/>
    <property type="match status" value="1"/>
</dbReference>
<dbReference type="OrthoDB" id="436852at2759"/>
<feature type="compositionally biased region" description="Acidic residues" evidence="8">
    <location>
        <begin position="628"/>
        <end position="637"/>
    </location>
</feature>
<feature type="compositionally biased region" description="Low complexity" evidence="8">
    <location>
        <begin position="597"/>
        <end position="626"/>
    </location>
</feature>
<dbReference type="PROSITE" id="PS50016">
    <property type="entry name" value="ZF_PHD_2"/>
    <property type="match status" value="1"/>
</dbReference>
<feature type="compositionally biased region" description="Pro residues" evidence="8">
    <location>
        <begin position="892"/>
        <end position="907"/>
    </location>
</feature>
<feature type="region of interest" description="Disordered" evidence="8">
    <location>
        <begin position="838"/>
        <end position="864"/>
    </location>
</feature>
<dbReference type="Gene3D" id="1.10.472.30">
    <property type="entry name" value="Transcription elongation factor S-II, central domain"/>
    <property type="match status" value="1"/>
</dbReference>
<dbReference type="GO" id="GO:0006362">
    <property type="term" value="P:transcription elongation by RNA polymerase I"/>
    <property type="evidence" value="ECO:0007669"/>
    <property type="project" value="TreeGrafter"/>
</dbReference>
<dbReference type="AlphaFoldDB" id="A0A194S2I2"/>
<dbReference type="GO" id="GO:0031440">
    <property type="term" value="P:regulation of mRNA 3'-end processing"/>
    <property type="evidence" value="ECO:0007669"/>
    <property type="project" value="TreeGrafter"/>
</dbReference>
<feature type="region of interest" description="Disordered" evidence="8">
    <location>
        <begin position="501"/>
        <end position="658"/>
    </location>
</feature>
<dbReference type="GO" id="GO:0006368">
    <property type="term" value="P:transcription elongation by RNA polymerase II"/>
    <property type="evidence" value="ECO:0007669"/>
    <property type="project" value="TreeGrafter"/>
</dbReference>
<dbReference type="InterPro" id="IPR019787">
    <property type="entry name" value="Znf_PHD-finger"/>
</dbReference>
<dbReference type="InterPro" id="IPR001965">
    <property type="entry name" value="Znf_PHD"/>
</dbReference>
<keyword evidence="4" id="KW-0479">Metal-binding</keyword>
<dbReference type="InterPro" id="IPR019786">
    <property type="entry name" value="Zinc_finger_PHD-type_CS"/>
</dbReference>
<dbReference type="GeneID" id="28977402"/>
<feature type="region of interest" description="Disordered" evidence="8">
    <location>
        <begin position="79"/>
        <end position="104"/>
    </location>
</feature>
<evidence type="ECO:0000256" key="5">
    <source>
        <dbReference type="ARBA" id="ARBA00022771"/>
    </source>
</evidence>